<keyword evidence="2 3" id="KW-0378">Hydrolase</keyword>
<sequence length="482" mass="50888">MDLTVEIAQGTVRGREADGIASFKGVPYAQAPFGANRFREPTAPPSWEGEFDAGDFGPTPPAPGYLPPMNDILPAPMIDGDDCLNLNIWTPDLTASSPVLVWIHGGAFVNGNGAIPTYDGAAFARDGIVLVSINYRLGAEGFAHIEGAPDNRGLLDQVAALKWVQANIAVFGGDPTTVTIMGESAGAMSVATLMSMPRADGLFTRAILQSGAGHHVISAESARKVADALATFAGVPATVDGLSALSPADLVAAQAKVSASVAQEPMKWGEVALNTMAFEPHIDGDVVPGRPIDRILDGEGAVVDVLIGSNTDEIALFLVPAGMTDYVTEDLVRMTLTGYGADVEKVLGAYREVMPDASAGHLMIAIMTDWVFRIPALRIAENQASYVYEFGWRSSLFDGKLGAAHAVEIGFAFDNLDGSAGITGPHPPQELADDMHRAWVAFARDGKPGWELYGPERSVKFFPGDVVDDPGAATREVWDGVR</sequence>
<dbReference type="PANTHER" id="PTHR11559">
    <property type="entry name" value="CARBOXYLESTERASE"/>
    <property type="match status" value="1"/>
</dbReference>
<evidence type="ECO:0000259" key="4">
    <source>
        <dbReference type="Pfam" id="PF00135"/>
    </source>
</evidence>
<dbReference type="GO" id="GO:0016787">
    <property type="term" value="F:hydrolase activity"/>
    <property type="evidence" value="ECO:0007669"/>
    <property type="project" value="UniProtKB-KW"/>
</dbReference>
<evidence type="ECO:0000256" key="2">
    <source>
        <dbReference type="ARBA" id="ARBA00022801"/>
    </source>
</evidence>
<dbReference type="Proteomes" id="UP000654257">
    <property type="component" value="Unassembled WGS sequence"/>
</dbReference>
<dbReference type="AlphaFoldDB" id="A0A917CSQ9"/>
<name>A0A917CSQ9_9NOCA</name>
<dbReference type="EMBL" id="BMCU01000001">
    <property type="protein sequence ID" value="GGF95701.1"/>
    <property type="molecule type" value="Genomic_DNA"/>
</dbReference>
<protein>
    <recommendedName>
        <fullName evidence="3">Carboxylic ester hydrolase</fullName>
        <ecNumber evidence="3">3.1.1.-</ecNumber>
    </recommendedName>
</protein>
<organism evidence="5 6">
    <name type="scientific">Rhodococcoides trifolii</name>
    <dbReference type="NCBI Taxonomy" id="908250"/>
    <lineage>
        <taxon>Bacteria</taxon>
        <taxon>Bacillati</taxon>
        <taxon>Actinomycetota</taxon>
        <taxon>Actinomycetes</taxon>
        <taxon>Mycobacteriales</taxon>
        <taxon>Nocardiaceae</taxon>
        <taxon>Rhodococcoides</taxon>
    </lineage>
</organism>
<evidence type="ECO:0000313" key="6">
    <source>
        <dbReference type="Proteomes" id="UP000654257"/>
    </source>
</evidence>
<dbReference type="InterPro" id="IPR050309">
    <property type="entry name" value="Type-B_Carboxylest/Lipase"/>
</dbReference>
<proteinExistence type="inferred from homology"/>
<dbReference type="EC" id="3.1.1.-" evidence="3"/>
<dbReference type="PROSITE" id="PS00122">
    <property type="entry name" value="CARBOXYLESTERASE_B_1"/>
    <property type="match status" value="1"/>
</dbReference>
<dbReference type="InterPro" id="IPR029058">
    <property type="entry name" value="AB_hydrolase_fold"/>
</dbReference>
<dbReference type="Gene3D" id="3.40.50.1820">
    <property type="entry name" value="alpha/beta hydrolase"/>
    <property type="match status" value="1"/>
</dbReference>
<dbReference type="Pfam" id="PF00135">
    <property type="entry name" value="COesterase"/>
    <property type="match status" value="1"/>
</dbReference>
<reference evidence="5" key="2">
    <citation type="submission" date="2020-09" db="EMBL/GenBank/DDBJ databases">
        <authorList>
            <person name="Sun Q."/>
            <person name="Sedlacek I."/>
        </authorList>
    </citation>
    <scope>NUCLEOTIDE SEQUENCE</scope>
    <source>
        <strain evidence="5">CCM 7905</strain>
    </source>
</reference>
<comment type="similarity">
    <text evidence="1 3">Belongs to the type-B carboxylesterase/lipase family.</text>
</comment>
<dbReference type="InterPro" id="IPR019826">
    <property type="entry name" value="Carboxylesterase_B_AS"/>
</dbReference>
<dbReference type="RefSeq" id="WP_188543277.1">
    <property type="nucleotide sequence ID" value="NZ_BMCU01000001.1"/>
</dbReference>
<accession>A0A917CSQ9</accession>
<dbReference type="InterPro" id="IPR002018">
    <property type="entry name" value="CarbesteraseB"/>
</dbReference>
<evidence type="ECO:0000313" key="5">
    <source>
        <dbReference type="EMBL" id="GGF95701.1"/>
    </source>
</evidence>
<evidence type="ECO:0000256" key="1">
    <source>
        <dbReference type="ARBA" id="ARBA00005964"/>
    </source>
</evidence>
<keyword evidence="6" id="KW-1185">Reference proteome</keyword>
<comment type="caution">
    <text evidence="5">The sequence shown here is derived from an EMBL/GenBank/DDBJ whole genome shotgun (WGS) entry which is preliminary data.</text>
</comment>
<evidence type="ECO:0000256" key="3">
    <source>
        <dbReference type="RuleBase" id="RU361235"/>
    </source>
</evidence>
<feature type="domain" description="Carboxylesterase type B" evidence="4">
    <location>
        <begin position="3"/>
        <end position="448"/>
    </location>
</feature>
<gene>
    <name evidence="5" type="ORF">GCM10007304_06950</name>
</gene>
<dbReference type="SUPFAM" id="SSF53474">
    <property type="entry name" value="alpha/beta-Hydrolases"/>
    <property type="match status" value="1"/>
</dbReference>
<reference evidence="5" key="1">
    <citation type="journal article" date="2014" name="Int. J. Syst. Evol. Microbiol.">
        <title>Complete genome sequence of Corynebacterium casei LMG S-19264T (=DSM 44701T), isolated from a smear-ripened cheese.</title>
        <authorList>
            <consortium name="US DOE Joint Genome Institute (JGI-PGF)"/>
            <person name="Walter F."/>
            <person name="Albersmeier A."/>
            <person name="Kalinowski J."/>
            <person name="Ruckert C."/>
        </authorList>
    </citation>
    <scope>NUCLEOTIDE SEQUENCE</scope>
    <source>
        <strain evidence="5">CCM 7905</strain>
    </source>
</reference>